<keyword evidence="1" id="KW-0997">Cell inner membrane</keyword>
<dbReference type="HAMAP" id="MF_02088">
    <property type="entry name" value="Q_prec_transport"/>
    <property type="match status" value="1"/>
</dbReference>
<evidence type="ECO:0000313" key="3">
    <source>
        <dbReference type="Proteomes" id="UP000048908"/>
    </source>
</evidence>
<comment type="function">
    <text evidence="1">Involved in the import of queuosine (Q) precursors, required for Q precursor salvage.</text>
</comment>
<dbReference type="RefSeq" id="WP_082429988.1">
    <property type="nucleotide sequence ID" value="NZ_CXPG01000020.1"/>
</dbReference>
<feature type="transmembrane region" description="Helical" evidence="1">
    <location>
        <begin position="90"/>
        <end position="109"/>
    </location>
</feature>
<proteinExistence type="inferred from homology"/>
<comment type="subcellular location">
    <subcellularLocation>
        <location evidence="1">Cell inner membrane</location>
        <topology evidence="1">Multi-pass membrane protein</topology>
    </subcellularLocation>
</comment>
<dbReference type="GO" id="GO:0022857">
    <property type="term" value="F:transmembrane transporter activity"/>
    <property type="evidence" value="ECO:0007669"/>
    <property type="project" value="UniProtKB-UniRule"/>
</dbReference>
<evidence type="ECO:0000256" key="1">
    <source>
        <dbReference type="HAMAP-Rule" id="MF_02088"/>
    </source>
</evidence>
<dbReference type="NCBIfam" id="TIGR00697">
    <property type="entry name" value="queuosine precursor transporter"/>
    <property type="match status" value="1"/>
</dbReference>
<feature type="transmembrane region" description="Helical" evidence="1">
    <location>
        <begin position="165"/>
        <end position="188"/>
    </location>
</feature>
<dbReference type="InterPro" id="IPR003744">
    <property type="entry name" value="YhhQ"/>
</dbReference>
<dbReference type="PANTHER" id="PTHR34300">
    <property type="entry name" value="QUEUOSINE PRECURSOR TRANSPORTER-RELATED"/>
    <property type="match status" value="1"/>
</dbReference>
<reference evidence="2 3" key="1">
    <citation type="submission" date="2015-07" db="EMBL/GenBank/DDBJ databases">
        <authorList>
            <person name="Noorani M."/>
        </authorList>
    </citation>
    <scope>NUCLEOTIDE SEQUENCE [LARGE SCALE GENOMIC DNA]</scope>
    <source>
        <strain evidence="2 3">CECT 5088</strain>
    </source>
</reference>
<organism evidence="2 3">
    <name type="scientific">Jannaschia rubra</name>
    <dbReference type="NCBI Taxonomy" id="282197"/>
    <lineage>
        <taxon>Bacteria</taxon>
        <taxon>Pseudomonadati</taxon>
        <taxon>Pseudomonadota</taxon>
        <taxon>Alphaproteobacteria</taxon>
        <taxon>Rhodobacterales</taxon>
        <taxon>Roseobacteraceae</taxon>
        <taxon>Jannaschia</taxon>
    </lineage>
</organism>
<keyword evidence="1" id="KW-1003">Cell membrane</keyword>
<keyword evidence="1" id="KW-0813">Transport</keyword>
<keyword evidence="1" id="KW-0812">Transmembrane</keyword>
<dbReference type="AlphaFoldDB" id="A0A0M6XSV3"/>
<feature type="transmembrane region" description="Helical" evidence="1">
    <location>
        <begin position="28"/>
        <end position="47"/>
    </location>
</feature>
<dbReference type="Proteomes" id="UP000048908">
    <property type="component" value="Unassembled WGS sequence"/>
</dbReference>
<sequence>MKLFPAIIAMAVIVVASNVGVQFLVADGWLTWGAFSYPLAFLVTDVTNRLYGPRAARRVVLSGFAAGLVCSLIGTQIAGEFGPLVTPRVALASAAAFLAAQTVDLAVFSGLRDRAWWTAPLVSSLVGSVVDTAIFFTLAFAAFLPLSAGWGDVAWANAVTAVGPYWVGLALADWSVKLSIALLALVPFRVITRKFAQRVA</sequence>
<feature type="transmembrane region" description="Helical" evidence="1">
    <location>
        <begin position="121"/>
        <end position="145"/>
    </location>
</feature>
<gene>
    <name evidence="2" type="primary">yhhQ</name>
    <name evidence="2" type="ORF">JAN5088_02528</name>
</gene>
<feature type="transmembrane region" description="Helical" evidence="1">
    <location>
        <begin position="59"/>
        <end position="78"/>
    </location>
</feature>
<dbReference type="GO" id="GO:0005886">
    <property type="term" value="C:plasma membrane"/>
    <property type="evidence" value="ECO:0007669"/>
    <property type="project" value="UniProtKB-SubCell"/>
</dbReference>
<evidence type="ECO:0000313" key="2">
    <source>
        <dbReference type="EMBL" id="CTQ33742.1"/>
    </source>
</evidence>
<keyword evidence="1" id="KW-0472">Membrane</keyword>
<keyword evidence="3" id="KW-1185">Reference proteome</keyword>
<keyword evidence="1" id="KW-1133">Transmembrane helix</keyword>
<name>A0A0M6XSV3_9RHOB</name>
<comment type="similarity">
    <text evidence="1">Belongs to the vitamin uptake transporter (VUT/ECF) (TC 2.A.88) family. Q precursor transporter subfamily.</text>
</comment>
<dbReference type="OrthoDB" id="7065604at2"/>
<dbReference type="Pfam" id="PF02592">
    <property type="entry name" value="Vut_1"/>
    <property type="match status" value="1"/>
</dbReference>
<accession>A0A0M6XSV3</accession>
<dbReference type="EMBL" id="CXPG01000020">
    <property type="protein sequence ID" value="CTQ33742.1"/>
    <property type="molecule type" value="Genomic_DNA"/>
</dbReference>
<dbReference type="STRING" id="282197.SAMN04488517_102577"/>
<protein>
    <recommendedName>
        <fullName evidence="1">Probable queuosine precursor transporter</fullName>
        <shortName evidence="1">Q precursor transporter</shortName>
    </recommendedName>
</protein>
<dbReference type="PANTHER" id="PTHR34300:SF1">
    <property type="entry name" value="QUEUOSINE PRECURSOR TRANSPORTER"/>
    <property type="match status" value="1"/>
</dbReference>